<dbReference type="SMART" id="SM00729">
    <property type="entry name" value="Elp3"/>
    <property type="match status" value="1"/>
</dbReference>
<dbReference type="Proteomes" id="UP000325723">
    <property type="component" value="Unassembled WGS sequence"/>
</dbReference>
<dbReference type="PROSITE" id="PS51918">
    <property type="entry name" value="RADICAL_SAM"/>
    <property type="match status" value="1"/>
</dbReference>
<keyword evidence="6 9" id="KW-0408">Iron</keyword>
<dbReference type="CDD" id="cd01335">
    <property type="entry name" value="Radical_SAM"/>
    <property type="match status" value="1"/>
</dbReference>
<dbReference type="GO" id="GO:0016992">
    <property type="term" value="F:lipoate synthase activity"/>
    <property type="evidence" value="ECO:0007669"/>
    <property type="project" value="UniProtKB-UniRule"/>
</dbReference>
<reference evidence="11 12" key="1">
    <citation type="submission" date="2019-09" db="EMBL/GenBank/DDBJ databases">
        <authorList>
            <person name="Chandra G."/>
            <person name="Truman W A."/>
        </authorList>
    </citation>
    <scope>NUCLEOTIDE SEQUENCE [LARGE SCALE GENOMIC DNA]</scope>
    <source>
        <strain evidence="11">PS900</strain>
    </source>
</reference>
<dbReference type="GO" id="GO:0046872">
    <property type="term" value="F:metal ion binding"/>
    <property type="evidence" value="ECO:0007669"/>
    <property type="project" value="UniProtKB-KW"/>
</dbReference>
<comment type="similarity">
    <text evidence="9">Belongs to the radical SAM superfamily. Lipoyl synthase family.</text>
</comment>
<comment type="function">
    <text evidence="9">Catalyzes the radical-mediated insertion of two sulfur atoms into the C-6 and C-8 positions of the octanoyl moiety bound to the lipoyl domains of lipoate-dependent enzymes, thereby converting the octanoylated domains into lipoylated derivatives.</text>
</comment>
<evidence type="ECO:0000313" key="12">
    <source>
        <dbReference type="Proteomes" id="UP000325723"/>
    </source>
</evidence>
<dbReference type="InterPro" id="IPR058240">
    <property type="entry name" value="rSAM_sf"/>
</dbReference>
<dbReference type="UniPathway" id="UPA00538">
    <property type="reaction ID" value="UER00593"/>
</dbReference>
<dbReference type="InterPro" id="IPR006638">
    <property type="entry name" value="Elp3/MiaA/NifB-like_rSAM"/>
</dbReference>
<dbReference type="PANTHER" id="PTHR10949">
    <property type="entry name" value="LIPOYL SYNTHASE"/>
    <property type="match status" value="1"/>
</dbReference>
<dbReference type="GO" id="GO:0051539">
    <property type="term" value="F:4 iron, 4 sulfur cluster binding"/>
    <property type="evidence" value="ECO:0007669"/>
    <property type="project" value="UniProtKB-UniRule"/>
</dbReference>
<protein>
    <recommendedName>
        <fullName evidence="9">Lipoyl synthase</fullName>
        <ecNumber evidence="9">2.8.1.8</ecNumber>
    </recommendedName>
    <alternativeName>
        <fullName evidence="9">Lip-syn</fullName>
        <shortName evidence="9">LS</shortName>
    </alternativeName>
    <alternativeName>
        <fullName evidence="9">Lipoate synthase</fullName>
    </alternativeName>
    <alternativeName>
        <fullName evidence="9">Lipoic acid synthase</fullName>
    </alternativeName>
    <alternativeName>
        <fullName evidence="9">Sulfur insertion protein LipA</fullName>
    </alternativeName>
</protein>
<sequence length="319" mass="35776">MSSVQAVEKGGIKQRGAEKVARIPVKIIPTEVLPKKPDWIRVRLSASPEVKRIKGLLREYRLHSVCEEASCPNLAECFSGGTATFMIMGDICTRRCPFCDVGHGRPKPLDLDEPVNLATAIAELRLKYVVITSVDRDDLRDGGAQHFVDCLREIRKLSPAVKLETLVPDYRGRMDAALEITAIEPPDVFNHNLETVPRLYRSSRPGSDFEWSLDLLERFKKFVPGVPTKSGLMLGLGETDEEVIEVMHRMREHDIDMLTLGQYLQPSKHHLPVQRFVHPDTFEWLAQEGSKLGFKNVASGPLVRSSYHADRQASGEAIS</sequence>
<dbReference type="PANTHER" id="PTHR10949:SF0">
    <property type="entry name" value="LIPOYL SYNTHASE, MITOCHONDRIAL"/>
    <property type="match status" value="1"/>
</dbReference>
<comment type="subcellular location">
    <subcellularLocation>
        <location evidence="9">Cytoplasm</location>
    </subcellularLocation>
</comment>
<dbReference type="NCBIfam" id="NF009544">
    <property type="entry name" value="PRK12928.1"/>
    <property type="match status" value="1"/>
</dbReference>
<dbReference type="NCBIfam" id="TIGR00510">
    <property type="entry name" value="lipA"/>
    <property type="match status" value="1"/>
</dbReference>
<evidence type="ECO:0000256" key="7">
    <source>
        <dbReference type="ARBA" id="ARBA00023014"/>
    </source>
</evidence>
<organism evidence="11 12">
    <name type="scientific">Pseudomonas fluorescens</name>
    <dbReference type="NCBI Taxonomy" id="294"/>
    <lineage>
        <taxon>Bacteria</taxon>
        <taxon>Pseudomonadati</taxon>
        <taxon>Pseudomonadota</taxon>
        <taxon>Gammaproteobacteria</taxon>
        <taxon>Pseudomonadales</taxon>
        <taxon>Pseudomonadaceae</taxon>
        <taxon>Pseudomonas</taxon>
    </lineage>
</organism>
<feature type="binding site" evidence="9">
    <location>
        <position position="66"/>
    </location>
    <ligand>
        <name>[4Fe-4S] cluster</name>
        <dbReference type="ChEBI" id="CHEBI:49883"/>
        <label>1</label>
    </ligand>
</feature>
<evidence type="ECO:0000256" key="4">
    <source>
        <dbReference type="ARBA" id="ARBA00022691"/>
    </source>
</evidence>
<proteinExistence type="inferred from homology"/>
<evidence type="ECO:0000256" key="3">
    <source>
        <dbReference type="ARBA" id="ARBA00022679"/>
    </source>
</evidence>
<gene>
    <name evidence="11" type="primary">lipA_1</name>
    <name evidence="9" type="synonym">lipA</name>
    <name evidence="11" type="ORF">PS900_00988</name>
</gene>
<dbReference type="EC" id="2.8.1.8" evidence="9"/>
<dbReference type="NCBIfam" id="NF004019">
    <property type="entry name" value="PRK05481.1"/>
    <property type="match status" value="1"/>
</dbReference>
<dbReference type="SFLD" id="SFLDF00271">
    <property type="entry name" value="lipoyl_synthase"/>
    <property type="match status" value="1"/>
</dbReference>
<feature type="binding site" evidence="9">
    <location>
        <position position="96"/>
    </location>
    <ligand>
        <name>[4Fe-4S] cluster</name>
        <dbReference type="ChEBI" id="CHEBI:49883"/>
        <label>2</label>
        <note>4Fe-4S-S-AdoMet</note>
    </ligand>
</feature>
<dbReference type="HAMAP" id="MF_00206">
    <property type="entry name" value="Lipoyl_synth"/>
    <property type="match status" value="1"/>
</dbReference>
<feature type="binding site" evidence="9">
    <location>
        <position position="99"/>
    </location>
    <ligand>
        <name>[4Fe-4S] cluster</name>
        <dbReference type="ChEBI" id="CHEBI:49883"/>
        <label>2</label>
        <note>4Fe-4S-S-AdoMet</note>
    </ligand>
</feature>
<dbReference type="Pfam" id="PF04055">
    <property type="entry name" value="Radical_SAM"/>
    <property type="match status" value="1"/>
</dbReference>
<keyword evidence="5 9" id="KW-0479">Metal-binding</keyword>
<comment type="pathway">
    <text evidence="9">Protein modification; protein lipoylation via endogenous pathway; protein N(6)-(lipoyl)lysine from octanoyl-[acyl-carrier-protein]: step 2/2.</text>
</comment>
<comment type="cofactor">
    <cofactor evidence="9">
        <name>[4Fe-4S] cluster</name>
        <dbReference type="ChEBI" id="CHEBI:49883"/>
    </cofactor>
    <text evidence="9">Binds 2 [4Fe-4S] clusters per subunit. One cluster is coordinated with 3 cysteines and an exchangeable S-adenosyl-L-methionine.</text>
</comment>
<keyword evidence="1 9" id="KW-0004">4Fe-4S</keyword>
<feature type="binding site" evidence="9">
    <location>
        <position position="71"/>
    </location>
    <ligand>
        <name>[4Fe-4S] cluster</name>
        <dbReference type="ChEBI" id="CHEBI:49883"/>
        <label>1</label>
    </ligand>
</feature>
<evidence type="ECO:0000313" key="11">
    <source>
        <dbReference type="EMBL" id="VVO64711.1"/>
    </source>
</evidence>
<dbReference type="AlphaFoldDB" id="A0A8H2NNX8"/>
<dbReference type="FunFam" id="3.20.20.70:FF:000023">
    <property type="entry name" value="Lipoyl synthase"/>
    <property type="match status" value="1"/>
</dbReference>
<feature type="binding site" evidence="9">
    <location>
        <position position="92"/>
    </location>
    <ligand>
        <name>[4Fe-4S] cluster</name>
        <dbReference type="ChEBI" id="CHEBI:49883"/>
        <label>2</label>
        <note>4Fe-4S-S-AdoMet</note>
    </ligand>
</feature>
<evidence type="ECO:0000256" key="6">
    <source>
        <dbReference type="ARBA" id="ARBA00023004"/>
    </source>
</evidence>
<evidence type="ECO:0000256" key="1">
    <source>
        <dbReference type="ARBA" id="ARBA00022485"/>
    </source>
</evidence>
<dbReference type="InterPro" id="IPR003698">
    <property type="entry name" value="Lipoyl_synth"/>
</dbReference>
<evidence type="ECO:0000256" key="5">
    <source>
        <dbReference type="ARBA" id="ARBA00022723"/>
    </source>
</evidence>
<dbReference type="InterPro" id="IPR013785">
    <property type="entry name" value="Aldolase_TIM"/>
</dbReference>
<comment type="caution">
    <text evidence="11">The sequence shown here is derived from an EMBL/GenBank/DDBJ whole genome shotgun (WGS) entry which is preliminary data.</text>
</comment>
<keyword evidence="4 9" id="KW-0949">S-adenosyl-L-methionine</keyword>
<accession>A0A8H2NNX8</accession>
<dbReference type="GO" id="GO:0005737">
    <property type="term" value="C:cytoplasm"/>
    <property type="evidence" value="ECO:0007669"/>
    <property type="project" value="UniProtKB-SubCell"/>
</dbReference>
<comment type="catalytic activity">
    <reaction evidence="8 9">
        <text>[[Fe-S] cluster scaffold protein carrying a second [4Fe-4S](2+) cluster] + N(6)-octanoyl-L-lysyl-[protein] + 2 oxidized [2Fe-2S]-[ferredoxin] + 2 S-adenosyl-L-methionine + 4 H(+) = [[Fe-S] cluster scaffold protein] + N(6)-[(R)-dihydrolipoyl]-L-lysyl-[protein] + 4 Fe(3+) + 2 hydrogen sulfide + 2 5'-deoxyadenosine + 2 L-methionine + 2 reduced [2Fe-2S]-[ferredoxin]</text>
        <dbReference type="Rhea" id="RHEA:16585"/>
        <dbReference type="Rhea" id="RHEA-COMP:9928"/>
        <dbReference type="Rhea" id="RHEA-COMP:10000"/>
        <dbReference type="Rhea" id="RHEA-COMP:10001"/>
        <dbReference type="Rhea" id="RHEA-COMP:10475"/>
        <dbReference type="Rhea" id="RHEA-COMP:14568"/>
        <dbReference type="Rhea" id="RHEA-COMP:14569"/>
        <dbReference type="ChEBI" id="CHEBI:15378"/>
        <dbReference type="ChEBI" id="CHEBI:17319"/>
        <dbReference type="ChEBI" id="CHEBI:29034"/>
        <dbReference type="ChEBI" id="CHEBI:29919"/>
        <dbReference type="ChEBI" id="CHEBI:33722"/>
        <dbReference type="ChEBI" id="CHEBI:33737"/>
        <dbReference type="ChEBI" id="CHEBI:33738"/>
        <dbReference type="ChEBI" id="CHEBI:57844"/>
        <dbReference type="ChEBI" id="CHEBI:59789"/>
        <dbReference type="ChEBI" id="CHEBI:78809"/>
        <dbReference type="ChEBI" id="CHEBI:83100"/>
        <dbReference type="EC" id="2.8.1.8"/>
    </reaction>
</comment>
<feature type="binding site" evidence="9">
    <location>
        <position position="306"/>
    </location>
    <ligand>
        <name>[4Fe-4S] cluster</name>
        <dbReference type="ChEBI" id="CHEBI:49883"/>
        <label>1</label>
    </ligand>
</feature>
<keyword evidence="2 9" id="KW-0963">Cytoplasm</keyword>
<keyword evidence="3 9" id="KW-0808">Transferase</keyword>
<dbReference type="InterPro" id="IPR007197">
    <property type="entry name" value="rSAM"/>
</dbReference>
<dbReference type="SUPFAM" id="SSF102114">
    <property type="entry name" value="Radical SAM enzymes"/>
    <property type="match status" value="1"/>
</dbReference>
<dbReference type="SFLD" id="SFLDG01058">
    <property type="entry name" value="lipoyl_synthase_like"/>
    <property type="match status" value="1"/>
</dbReference>
<evidence type="ECO:0000256" key="2">
    <source>
        <dbReference type="ARBA" id="ARBA00022490"/>
    </source>
</evidence>
<dbReference type="GO" id="GO:0009249">
    <property type="term" value="P:protein lipoylation"/>
    <property type="evidence" value="ECO:0007669"/>
    <property type="project" value="UniProtKB-UniRule"/>
</dbReference>
<dbReference type="PIRSF" id="PIRSF005963">
    <property type="entry name" value="Lipoyl_synth"/>
    <property type="match status" value="1"/>
</dbReference>
<evidence type="ECO:0000256" key="9">
    <source>
        <dbReference type="HAMAP-Rule" id="MF_00206"/>
    </source>
</evidence>
<dbReference type="EMBL" id="CABVIE010000002">
    <property type="protein sequence ID" value="VVO64711.1"/>
    <property type="molecule type" value="Genomic_DNA"/>
</dbReference>
<dbReference type="SFLD" id="SFLDS00029">
    <property type="entry name" value="Radical_SAM"/>
    <property type="match status" value="1"/>
</dbReference>
<keyword evidence="7 9" id="KW-0411">Iron-sulfur</keyword>
<feature type="binding site" evidence="9">
    <location>
        <position position="77"/>
    </location>
    <ligand>
        <name>[4Fe-4S] cluster</name>
        <dbReference type="ChEBI" id="CHEBI:49883"/>
        <label>1</label>
    </ligand>
</feature>
<feature type="domain" description="Radical SAM core" evidence="10">
    <location>
        <begin position="78"/>
        <end position="295"/>
    </location>
</feature>
<name>A0A8H2NNX8_PSEFL</name>
<evidence type="ECO:0000256" key="8">
    <source>
        <dbReference type="ARBA" id="ARBA00047326"/>
    </source>
</evidence>
<dbReference type="Gene3D" id="3.20.20.70">
    <property type="entry name" value="Aldolase class I"/>
    <property type="match status" value="1"/>
</dbReference>
<evidence type="ECO:0000259" key="10">
    <source>
        <dbReference type="PROSITE" id="PS51918"/>
    </source>
</evidence>